<keyword evidence="6 7" id="KW-0315">Glutamine amidotransferase</keyword>
<feature type="active site" description="Nucleophile" evidence="7 9">
    <location>
        <position position="2"/>
    </location>
</feature>
<evidence type="ECO:0000313" key="13">
    <source>
        <dbReference type="EMBL" id="HHP81060.1"/>
    </source>
</evidence>
<comment type="cofactor">
    <cofactor evidence="7 10">
        <name>Mg(2+)</name>
        <dbReference type="ChEBI" id="CHEBI:18420"/>
    </cofactor>
    <text evidence="7 10">Binds 1 Mg(2+) ion per subunit.</text>
</comment>
<comment type="catalytic activity">
    <reaction evidence="7 8">
        <text>5-phospho-beta-D-ribosylamine + L-glutamate + diphosphate = 5-phospho-alpha-D-ribose 1-diphosphate + L-glutamine + H2O</text>
        <dbReference type="Rhea" id="RHEA:14905"/>
        <dbReference type="ChEBI" id="CHEBI:15377"/>
        <dbReference type="ChEBI" id="CHEBI:29985"/>
        <dbReference type="ChEBI" id="CHEBI:33019"/>
        <dbReference type="ChEBI" id="CHEBI:58017"/>
        <dbReference type="ChEBI" id="CHEBI:58359"/>
        <dbReference type="ChEBI" id="CHEBI:58681"/>
        <dbReference type="EC" id="2.4.2.14"/>
    </reaction>
</comment>
<accession>A0A7C5TGF8</accession>
<feature type="binding site" evidence="7 10">
    <location>
        <position position="350"/>
    </location>
    <ligand>
        <name>Mg(2+)</name>
        <dbReference type="ChEBI" id="CHEBI:18420"/>
    </ligand>
</feature>
<organism evidence="13">
    <name type="scientific">Ignisphaera aggregans</name>
    <dbReference type="NCBI Taxonomy" id="334771"/>
    <lineage>
        <taxon>Archaea</taxon>
        <taxon>Thermoproteota</taxon>
        <taxon>Thermoprotei</taxon>
        <taxon>Desulfurococcales</taxon>
        <taxon>Desulfurococcaceae</taxon>
        <taxon>Ignisphaera</taxon>
    </lineage>
</organism>
<comment type="caution">
    <text evidence="13">The sequence shown here is derived from an EMBL/GenBank/DDBJ whole genome shotgun (WGS) entry which is preliminary data.</text>
</comment>
<feature type="binding site" evidence="7 10">
    <location>
        <position position="288"/>
    </location>
    <ligand>
        <name>Mg(2+)</name>
        <dbReference type="ChEBI" id="CHEBI:18420"/>
    </ligand>
</feature>
<proteinExistence type="inferred from homology"/>
<dbReference type="GO" id="GO:0051539">
    <property type="term" value="F:4 iron, 4 sulfur cluster binding"/>
    <property type="evidence" value="ECO:0007669"/>
    <property type="project" value="UniProtKB-KW"/>
</dbReference>
<dbReference type="EC" id="2.4.2.14" evidence="7"/>
<dbReference type="SUPFAM" id="SSF56235">
    <property type="entry name" value="N-terminal nucleophile aminohydrolases (Ntn hydrolases)"/>
    <property type="match status" value="1"/>
</dbReference>
<name>A0A7C5TGF8_9CREN</name>
<dbReference type="InterPro" id="IPR029055">
    <property type="entry name" value="Ntn_hydrolases_N"/>
</dbReference>
<dbReference type="InterPro" id="IPR005854">
    <property type="entry name" value="PurF"/>
</dbReference>
<keyword evidence="5 7" id="KW-0658">Purine biosynthesis</keyword>
<dbReference type="PANTHER" id="PTHR11907">
    <property type="entry name" value="AMIDOPHOSPHORIBOSYLTRANSFERASE"/>
    <property type="match status" value="1"/>
</dbReference>
<evidence type="ECO:0000256" key="10">
    <source>
        <dbReference type="PIRSR" id="PIRSR000485-2"/>
    </source>
</evidence>
<keyword evidence="7 10" id="KW-0460">Magnesium</keyword>
<dbReference type="Pfam" id="PF00156">
    <property type="entry name" value="Pribosyltran"/>
    <property type="match status" value="1"/>
</dbReference>
<evidence type="ECO:0000256" key="1">
    <source>
        <dbReference type="ARBA" id="ARBA00005209"/>
    </source>
</evidence>
<dbReference type="AlphaFoldDB" id="A0A7C5TGF8"/>
<evidence type="ECO:0000256" key="6">
    <source>
        <dbReference type="ARBA" id="ARBA00022962"/>
    </source>
</evidence>
<comment type="function">
    <text evidence="7">Catalyzes the formation of phosphoribosylamine from phosphoribosylpyrophosphate (PRPP) and glutamine.</text>
</comment>
<feature type="binding site" evidence="7 10">
    <location>
        <position position="349"/>
    </location>
    <ligand>
        <name>Mg(2+)</name>
        <dbReference type="ChEBI" id="CHEBI:18420"/>
    </ligand>
</feature>
<comment type="similarity">
    <text evidence="2 7 8">In the C-terminal section; belongs to the purine/pyrimidine phosphoribosyltransferase family.</text>
</comment>
<evidence type="ECO:0000256" key="9">
    <source>
        <dbReference type="PIRSR" id="PIRSR000485-1"/>
    </source>
</evidence>
<dbReference type="GO" id="GO:0009113">
    <property type="term" value="P:purine nucleobase biosynthetic process"/>
    <property type="evidence" value="ECO:0007669"/>
    <property type="project" value="UniProtKB-UniRule"/>
</dbReference>
<evidence type="ECO:0000256" key="8">
    <source>
        <dbReference type="PIRNR" id="PIRNR000485"/>
    </source>
</evidence>
<dbReference type="GO" id="GO:0004044">
    <property type="term" value="F:amidophosphoribosyltransferase activity"/>
    <property type="evidence" value="ECO:0007669"/>
    <property type="project" value="UniProtKB-UniRule"/>
</dbReference>
<dbReference type="PIRSF" id="PIRSF000485">
    <property type="entry name" value="Amd_phspho_trans"/>
    <property type="match status" value="1"/>
</dbReference>
<evidence type="ECO:0000256" key="2">
    <source>
        <dbReference type="ARBA" id="ARBA00010138"/>
    </source>
</evidence>
<keyword evidence="3 7" id="KW-0328">Glycosyltransferase</keyword>
<dbReference type="UniPathway" id="UPA00074">
    <property type="reaction ID" value="UER00124"/>
</dbReference>
<dbReference type="GO" id="GO:0000287">
    <property type="term" value="F:magnesium ion binding"/>
    <property type="evidence" value="ECO:0007669"/>
    <property type="project" value="UniProtKB-UniRule"/>
</dbReference>
<evidence type="ECO:0000256" key="3">
    <source>
        <dbReference type="ARBA" id="ARBA00022676"/>
    </source>
</evidence>
<keyword evidence="7 11" id="KW-0411">Iron-sulfur</keyword>
<reference evidence="13" key="1">
    <citation type="journal article" date="2020" name="mSystems">
        <title>Genome- and Community-Level Interaction Insights into Carbon Utilization and Element Cycling Functions of Hydrothermarchaeota in Hydrothermal Sediment.</title>
        <authorList>
            <person name="Zhou Z."/>
            <person name="Liu Y."/>
            <person name="Xu W."/>
            <person name="Pan J."/>
            <person name="Luo Z.H."/>
            <person name="Li M."/>
        </authorList>
    </citation>
    <scope>NUCLEOTIDE SEQUENCE [LARGE SCALE GENOMIC DNA]</scope>
    <source>
        <strain evidence="13">SpSt-1121</strain>
    </source>
</reference>
<sequence>MCGIVGYIGSRDVVSTIISMMFELQHRGQEAAGVAIASKNGDIYSVVGRGLVSEALNYTNLYKLYKVEGAFGGIGHIRYATSGGYLDSQVQPIVVGEDRFKAAIVFNGTIANYIQLAKEFDIKAINGDALVFAQVLYKLAKEFGNDFIEALKVLPNYVIGGYSIAVLTSEPRIVVAKDPRGFRPLSIAVTNEEFFASSETAALDVIGISNWREILPGEIASYDGSSIEFTRSSIPALVSPCIFEYVYFSRPDSIFNGVSIYIARVRMGEELAKNVPANGDVVIPIPDSGRGAAIGFSRESKIPLEEGIVVNKYIGRGFIAPPTYREFVSKLKYGFIRCVIDGKKVILVDDSIVRGTTIRSIVNRLRVYGAKEVHVRVASPPFEYPCFMGIDIASRDELLAWRTMSLTDIAKVVEADSVGYNTLEGLLKSVGLPLVCHACFTGLYPFKGLTVDDLEKMFSRGPL</sequence>
<keyword evidence="7 10" id="KW-0479">Metal-binding</keyword>
<dbReference type="GO" id="GO:0006189">
    <property type="term" value="P:'de novo' IMP biosynthetic process"/>
    <property type="evidence" value="ECO:0007669"/>
    <property type="project" value="UniProtKB-UniRule"/>
</dbReference>
<gene>
    <name evidence="7 13" type="primary">purF</name>
    <name evidence="13" type="ORF">ENM84_00190</name>
</gene>
<dbReference type="EMBL" id="DRZI01000006">
    <property type="protein sequence ID" value="HHP81060.1"/>
    <property type="molecule type" value="Genomic_DNA"/>
</dbReference>
<feature type="domain" description="Glutamine amidotransferase type-2" evidence="12">
    <location>
        <begin position="2"/>
        <end position="225"/>
    </location>
</feature>
<dbReference type="SUPFAM" id="SSF53271">
    <property type="entry name" value="PRTase-like"/>
    <property type="match status" value="1"/>
</dbReference>
<evidence type="ECO:0000259" key="12">
    <source>
        <dbReference type="PROSITE" id="PS51278"/>
    </source>
</evidence>
<evidence type="ECO:0000256" key="4">
    <source>
        <dbReference type="ARBA" id="ARBA00022679"/>
    </source>
</evidence>
<feature type="binding site" evidence="7 11">
    <location>
        <position position="241"/>
    </location>
    <ligand>
        <name>[4Fe-4S] cluster</name>
        <dbReference type="ChEBI" id="CHEBI:49883"/>
    </ligand>
</feature>
<dbReference type="Gene3D" id="3.60.20.10">
    <property type="entry name" value="Glutamine Phosphoribosylpyrophosphate, subunit 1, domain 1"/>
    <property type="match status" value="1"/>
</dbReference>
<evidence type="ECO:0000256" key="11">
    <source>
        <dbReference type="PIRSR" id="PIRSR000485-3"/>
    </source>
</evidence>
<feature type="binding site" evidence="7 11">
    <location>
        <position position="386"/>
    </location>
    <ligand>
        <name>[4Fe-4S] cluster</name>
        <dbReference type="ChEBI" id="CHEBI:49883"/>
    </ligand>
</feature>
<evidence type="ECO:0000256" key="7">
    <source>
        <dbReference type="HAMAP-Rule" id="MF_01931"/>
    </source>
</evidence>
<dbReference type="NCBIfam" id="TIGR01134">
    <property type="entry name" value="purF"/>
    <property type="match status" value="1"/>
</dbReference>
<comment type="cofactor">
    <cofactor evidence="7 11">
        <name>[4Fe-4S] cluster</name>
        <dbReference type="ChEBI" id="CHEBI:49883"/>
    </cofactor>
    <text evidence="7 11">Binds 1 [4Fe-4S] cluster per subunit.</text>
</comment>
<keyword evidence="4 7" id="KW-0808">Transferase</keyword>
<keyword evidence="7" id="KW-0004">4Fe-4S</keyword>
<feature type="binding site" evidence="7 11">
    <location>
        <position position="436"/>
    </location>
    <ligand>
        <name>[4Fe-4S] cluster</name>
        <dbReference type="ChEBI" id="CHEBI:49883"/>
    </ligand>
</feature>
<protein>
    <recommendedName>
        <fullName evidence="7">Amidophosphoribosyltransferase</fullName>
        <shortName evidence="7">ATase</shortName>
        <ecNumber evidence="7">2.4.2.14</ecNumber>
    </recommendedName>
    <alternativeName>
        <fullName evidence="7">Glutamine phosphoribosylpyrophosphate amidotransferase</fullName>
        <shortName evidence="7">GPATase</shortName>
    </alternativeName>
</protein>
<dbReference type="CDD" id="cd06223">
    <property type="entry name" value="PRTases_typeI"/>
    <property type="match status" value="1"/>
</dbReference>
<dbReference type="Pfam" id="PF13537">
    <property type="entry name" value="GATase_7"/>
    <property type="match status" value="1"/>
</dbReference>
<evidence type="ECO:0000256" key="5">
    <source>
        <dbReference type="ARBA" id="ARBA00022755"/>
    </source>
</evidence>
<feature type="binding site" evidence="7 11">
    <location>
        <position position="439"/>
    </location>
    <ligand>
        <name>[4Fe-4S] cluster</name>
        <dbReference type="ChEBI" id="CHEBI:49883"/>
    </ligand>
</feature>
<dbReference type="InterPro" id="IPR029057">
    <property type="entry name" value="PRTase-like"/>
</dbReference>
<dbReference type="HAMAP" id="MF_01931">
    <property type="entry name" value="PurF"/>
    <property type="match status" value="1"/>
</dbReference>
<keyword evidence="7 11" id="KW-0408">Iron</keyword>
<dbReference type="Gene3D" id="3.40.50.2020">
    <property type="match status" value="1"/>
</dbReference>
<dbReference type="InterPro" id="IPR000836">
    <property type="entry name" value="PRTase_dom"/>
</dbReference>
<dbReference type="PROSITE" id="PS51278">
    <property type="entry name" value="GATASE_TYPE_2"/>
    <property type="match status" value="1"/>
</dbReference>
<dbReference type="InterPro" id="IPR017932">
    <property type="entry name" value="GATase_2_dom"/>
</dbReference>
<comment type="pathway">
    <text evidence="1 7 8">Purine metabolism; IMP biosynthesis via de novo pathway; N(1)-(5-phospho-D-ribosyl)glycinamide from 5-phospho-alpha-D-ribose 1-diphosphate: step 1/2.</text>
</comment>